<name>A0A2T7PU77_POMCA</name>
<keyword evidence="3 6" id="KW-0812">Transmembrane</keyword>
<evidence type="ECO:0000256" key="2">
    <source>
        <dbReference type="ARBA" id="ARBA00009824"/>
    </source>
</evidence>
<sequence>MCLLRLKQDLCQVSLTNMINMMYKETGTLKQTTPAMAADGGTTVGTNSKLGIVQVHTRLSDAGQFSCAALCALGLRQLFDNEIHRKFNKETLEVIVQHLEQPPQVIKSVEAIYEGHGCVDAHPFVDVLISDEILNGDASPVVFELISIAVSQGHYDARMRVLIKHVAWLLRVGWSQVEEMECIFAESLNTEKYEMSQEEKLEQQKKAKRSKYKRFALIGLATVTGGTLIGLTGGLAAPLVAAGASAIIGGVGAAAVGSTVGVAIIGSLFGVAGAGLTGYKMKKRVGAIEEFEFEPLLSGGPLQLETIKKQLHIAIAVTGWIESGMQDFRLPWRNLAESQEQYSLRWESKYLMELGQAFEYLFKSAVSVATQEALKYTVLSGILAAITWPAALLSVSNIIDNPWSVSMQRAVSAGKQLAEVLLAREQGKRPVTLIGYSLGARVIFYCLEEMSKRKGSEGIVEDVVLLGAPVSGDYKRWAHFSRVVAGRIINGYCRCDWLLKFLYRTASVQLQIAGLAPVKWDNHHMHNIDLSDVVTGHLDYKNKLDTILRVVGIHIQDRISKTSLSGHSPKPAPVSNYQDCVTPPQVIQPTIPENLLPPSVTSFSSENIKAGSSCSHICQDEAHIPNEQAIKARDTRLEHIQDEGCSHDNVDGVLSSCYQFTHEQNAGLTETSTVSSQIHQVGAFEEFVHACSSTSKSQTQSNGANGSDLFENTECLDISDKTNMKAQIFQMTSHIPHQIPLPA</sequence>
<evidence type="ECO:0000256" key="4">
    <source>
        <dbReference type="ARBA" id="ARBA00022989"/>
    </source>
</evidence>
<protein>
    <recommendedName>
        <fullName evidence="9">Transmembrane and coiled-coil domain-containing protein 4</fullName>
    </recommendedName>
</protein>
<dbReference type="PANTHER" id="PTHR17920:SF3">
    <property type="entry name" value="TRANSMEMBRANE AND COILED-COIL DOMAIN-CONTAINING PROTEIN 4"/>
    <property type="match status" value="1"/>
</dbReference>
<feature type="transmembrane region" description="Helical" evidence="6">
    <location>
        <begin position="215"/>
        <end position="241"/>
    </location>
</feature>
<dbReference type="SUPFAM" id="SSF53474">
    <property type="entry name" value="alpha/beta-Hydrolases"/>
    <property type="match status" value="1"/>
</dbReference>
<evidence type="ECO:0000256" key="5">
    <source>
        <dbReference type="ARBA" id="ARBA00023136"/>
    </source>
</evidence>
<comment type="caution">
    <text evidence="7">The sequence shown here is derived from an EMBL/GenBank/DDBJ whole genome shotgun (WGS) entry which is preliminary data.</text>
</comment>
<dbReference type="InterPro" id="IPR007941">
    <property type="entry name" value="DUF726"/>
</dbReference>
<dbReference type="Gene3D" id="3.40.50.1820">
    <property type="entry name" value="alpha/beta hydrolase"/>
    <property type="match status" value="1"/>
</dbReference>
<comment type="similarity">
    <text evidence="2">Belongs to the TMCO4 family.</text>
</comment>
<dbReference type="OrthoDB" id="277931at2759"/>
<dbReference type="GO" id="GO:0016020">
    <property type="term" value="C:membrane"/>
    <property type="evidence" value="ECO:0007669"/>
    <property type="project" value="UniProtKB-SubCell"/>
</dbReference>
<dbReference type="STRING" id="400727.A0A2T7PU77"/>
<evidence type="ECO:0000256" key="6">
    <source>
        <dbReference type="SAM" id="Phobius"/>
    </source>
</evidence>
<dbReference type="PANTHER" id="PTHR17920">
    <property type="entry name" value="TRANSMEMBRANE AND COILED-COIL DOMAIN-CONTAINING PROTEIN 4 TMCO4"/>
    <property type="match status" value="1"/>
</dbReference>
<evidence type="ECO:0000256" key="1">
    <source>
        <dbReference type="ARBA" id="ARBA00004141"/>
    </source>
</evidence>
<keyword evidence="4 6" id="KW-1133">Transmembrane helix</keyword>
<evidence type="ECO:0000256" key="3">
    <source>
        <dbReference type="ARBA" id="ARBA00022692"/>
    </source>
</evidence>
<gene>
    <name evidence="7" type="ORF">C0Q70_03930</name>
</gene>
<dbReference type="InterPro" id="IPR029058">
    <property type="entry name" value="AB_hydrolase_fold"/>
</dbReference>
<evidence type="ECO:0008006" key="9">
    <source>
        <dbReference type="Google" id="ProtNLM"/>
    </source>
</evidence>
<feature type="transmembrane region" description="Helical" evidence="6">
    <location>
        <begin position="247"/>
        <end position="274"/>
    </location>
</feature>
<evidence type="ECO:0000313" key="7">
    <source>
        <dbReference type="EMBL" id="PVD36937.1"/>
    </source>
</evidence>
<keyword evidence="8" id="KW-1185">Reference proteome</keyword>
<dbReference type="AlphaFoldDB" id="A0A2T7PU77"/>
<dbReference type="EMBL" id="PZQS01000002">
    <property type="protein sequence ID" value="PVD36937.1"/>
    <property type="molecule type" value="Genomic_DNA"/>
</dbReference>
<keyword evidence="5 6" id="KW-0472">Membrane</keyword>
<proteinExistence type="inferred from homology"/>
<accession>A0A2T7PU77</accession>
<evidence type="ECO:0000313" key="8">
    <source>
        <dbReference type="Proteomes" id="UP000245119"/>
    </source>
</evidence>
<comment type="subcellular location">
    <subcellularLocation>
        <location evidence="1">Membrane</location>
        <topology evidence="1">Multi-pass membrane protein</topology>
    </subcellularLocation>
</comment>
<organism evidence="7 8">
    <name type="scientific">Pomacea canaliculata</name>
    <name type="common">Golden apple snail</name>
    <dbReference type="NCBI Taxonomy" id="400727"/>
    <lineage>
        <taxon>Eukaryota</taxon>
        <taxon>Metazoa</taxon>
        <taxon>Spiralia</taxon>
        <taxon>Lophotrochozoa</taxon>
        <taxon>Mollusca</taxon>
        <taxon>Gastropoda</taxon>
        <taxon>Caenogastropoda</taxon>
        <taxon>Architaenioglossa</taxon>
        <taxon>Ampullarioidea</taxon>
        <taxon>Ampullariidae</taxon>
        <taxon>Pomacea</taxon>
    </lineage>
</organism>
<reference evidence="7 8" key="1">
    <citation type="submission" date="2018-04" db="EMBL/GenBank/DDBJ databases">
        <title>The genome of golden apple snail Pomacea canaliculata provides insight into stress tolerance and invasive adaptation.</title>
        <authorList>
            <person name="Liu C."/>
            <person name="Liu B."/>
            <person name="Ren Y."/>
            <person name="Zhang Y."/>
            <person name="Wang H."/>
            <person name="Li S."/>
            <person name="Jiang F."/>
            <person name="Yin L."/>
            <person name="Zhang G."/>
            <person name="Qian W."/>
            <person name="Fan W."/>
        </authorList>
    </citation>
    <scope>NUCLEOTIDE SEQUENCE [LARGE SCALE GENOMIC DNA]</scope>
    <source>
        <strain evidence="7">SZHN2017</strain>
        <tissue evidence="7">Muscle</tissue>
    </source>
</reference>
<dbReference type="Pfam" id="PF05277">
    <property type="entry name" value="DUF726"/>
    <property type="match status" value="1"/>
</dbReference>
<dbReference type="Proteomes" id="UP000245119">
    <property type="component" value="Linkage Group LG2"/>
</dbReference>